<proteinExistence type="predicted"/>
<gene>
    <name evidence="3" type="ORF">HMPREF9446_02463</name>
</gene>
<evidence type="ECO:0000259" key="2">
    <source>
        <dbReference type="Pfam" id="PF00534"/>
    </source>
</evidence>
<accession>F3PUJ0</accession>
<dbReference type="eggNOG" id="COG0438">
    <property type="taxonomic scope" value="Bacteria"/>
</dbReference>
<organism evidence="3 4">
    <name type="scientific">Bacteroides fluxus YIT 12057</name>
    <dbReference type="NCBI Taxonomy" id="763034"/>
    <lineage>
        <taxon>Bacteria</taxon>
        <taxon>Pseudomonadati</taxon>
        <taxon>Bacteroidota</taxon>
        <taxon>Bacteroidia</taxon>
        <taxon>Bacteroidales</taxon>
        <taxon>Bacteroidaceae</taxon>
        <taxon>Bacteroides</taxon>
    </lineage>
</organism>
<dbReference type="PANTHER" id="PTHR12526">
    <property type="entry name" value="GLYCOSYLTRANSFERASE"/>
    <property type="match status" value="1"/>
</dbReference>
<dbReference type="RefSeq" id="WP_009125718.1">
    <property type="nucleotide sequence ID" value="NZ_GL882644.1"/>
</dbReference>
<dbReference type="SUPFAM" id="SSF53756">
    <property type="entry name" value="UDP-Glycosyltransferase/glycogen phosphorylase"/>
    <property type="match status" value="1"/>
</dbReference>
<keyword evidence="1" id="KW-0472">Membrane</keyword>
<comment type="caution">
    <text evidence="3">The sequence shown here is derived from an EMBL/GenBank/DDBJ whole genome shotgun (WGS) entry which is preliminary data.</text>
</comment>
<dbReference type="EMBL" id="AFBN01000047">
    <property type="protein sequence ID" value="EGF56061.1"/>
    <property type="molecule type" value="Genomic_DNA"/>
</dbReference>
<evidence type="ECO:0000313" key="3">
    <source>
        <dbReference type="EMBL" id="EGF56061.1"/>
    </source>
</evidence>
<feature type="transmembrane region" description="Helical" evidence="1">
    <location>
        <begin position="85"/>
        <end position="103"/>
    </location>
</feature>
<dbReference type="AlphaFoldDB" id="F3PUJ0"/>
<dbReference type="Gene3D" id="3.40.50.2000">
    <property type="entry name" value="Glycogen Phosphorylase B"/>
    <property type="match status" value="2"/>
</dbReference>
<dbReference type="Proteomes" id="UP000003416">
    <property type="component" value="Unassembled WGS sequence"/>
</dbReference>
<evidence type="ECO:0000313" key="4">
    <source>
        <dbReference type="Proteomes" id="UP000003416"/>
    </source>
</evidence>
<dbReference type="PANTHER" id="PTHR12526:SF622">
    <property type="entry name" value="GLYCOSYLTRANSFERASE (GROUP I)"/>
    <property type="match status" value="1"/>
</dbReference>
<keyword evidence="1" id="KW-1133">Transmembrane helix</keyword>
<reference evidence="3 4" key="1">
    <citation type="submission" date="2011-02" db="EMBL/GenBank/DDBJ databases">
        <authorList>
            <person name="Weinstock G."/>
            <person name="Sodergren E."/>
            <person name="Clifton S."/>
            <person name="Fulton L."/>
            <person name="Fulton B."/>
            <person name="Courtney L."/>
            <person name="Fronick C."/>
            <person name="Harrison M."/>
            <person name="Strong C."/>
            <person name="Farmer C."/>
            <person name="Delahaunty K."/>
            <person name="Markovic C."/>
            <person name="Hall O."/>
            <person name="Minx P."/>
            <person name="Tomlinson C."/>
            <person name="Mitreva M."/>
            <person name="Hou S."/>
            <person name="Chen J."/>
            <person name="Wollam A."/>
            <person name="Pepin K.H."/>
            <person name="Johnson M."/>
            <person name="Bhonagiri V."/>
            <person name="Zhang X."/>
            <person name="Suruliraj S."/>
            <person name="Warren W."/>
            <person name="Chinwalla A."/>
            <person name="Mardis E.R."/>
            <person name="Wilson R.K."/>
        </authorList>
    </citation>
    <scope>NUCLEOTIDE SEQUENCE [LARGE SCALE GENOMIC DNA]</scope>
    <source>
        <strain evidence="3 4">YIT 12057</strain>
    </source>
</reference>
<dbReference type="STRING" id="763034.HMPREF9446_02463"/>
<evidence type="ECO:0000256" key="1">
    <source>
        <dbReference type="SAM" id="Phobius"/>
    </source>
</evidence>
<protein>
    <submittedName>
        <fullName evidence="3">Glycosyltransferase, group 1 family protein</fullName>
    </submittedName>
</protein>
<keyword evidence="1" id="KW-0812">Transmembrane</keyword>
<dbReference type="InterPro" id="IPR001296">
    <property type="entry name" value="Glyco_trans_1"/>
</dbReference>
<dbReference type="Pfam" id="PF00534">
    <property type="entry name" value="Glycos_transf_1"/>
    <property type="match status" value="1"/>
</dbReference>
<dbReference type="GeneID" id="86049980"/>
<name>F3PUJ0_9BACE</name>
<dbReference type="GO" id="GO:0016757">
    <property type="term" value="F:glycosyltransferase activity"/>
    <property type="evidence" value="ECO:0007669"/>
    <property type="project" value="InterPro"/>
</dbReference>
<keyword evidence="3" id="KW-0808">Transferase</keyword>
<keyword evidence="4" id="KW-1185">Reference proteome</keyword>
<feature type="domain" description="Glycosyl transferase family 1" evidence="2">
    <location>
        <begin position="217"/>
        <end position="374"/>
    </location>
</feature>
<dbReference type="HOGENOM" id="CLU_009583_11_2_10"/>
<dbReference type="CDD" id="cd03794">
    <property type="entry name" value="GT4_WbuB-like"/>
    <property type="match status" value="1"/>
</dbReference>
<sequence>MEKRKKVLVLGEAFYPEDFLINDLVREWEKDGYQFEVLTRAPSYPFGKVYEGYKNKIYQTTCFNTIKIHRFPVLQGYEKSTIIKVLNYFSFVFWSCLIVLFIGKRFDRVFIYQTGPLTLATAGIFLKKLFNAKVTIWTQDLWPETVYAYGFKKTKLLSFCLDRFVKWIYKNCDSILVSCEGFIERIHHYTPEKDILFAPNWSLMEYKPTKKIELPGTYNFVFAGNVGKVQNLENVLRGFGQFVKDCPNACLNIIGDGSFLTELMDIAKNECIPNVNFTGRKPLSEMSDYYEAGDALIISLKDVPLYETMMPSKFQTYLATGKPIYAIFNGEVRNIVEKYQIGFGASPTDLGDIAAGFNHFVKLTDEEKKAIANNAACLCETVFNRKMIIKLIDGVVWK</sequence>